<evidence type="ECO:0000313" key="2">
    <source>
        <dbReference type="Proteomes" id="UP000236291"/>
    </source>
</evidence>
<accession>A0A2K3JXP4</accession>
<comment type="caution">
    <text evidence="1">The sequence shown here is derived from an EMBL/GenBank/DDBJ whole genome shotgun (WGS) entry which is preliminary data.</text>
</comment>
<reference evidence="1 2" key="2">
    <citation type="journal article" date="2017" name="Front. Plant Sci.">
        <title>Gene Classification and Mining of Molecular Markers Useful in Red Clover (Trifolium pratense) Breeding.</title>
        <authorList>
            <person name="Istvanek J."/>
            <person name="Dluhosova J."/>
            <person name="Dluhos P."/>
            <person name="Patkova L."/>
            <person name="Nedelnik J."/>
            <person name="Repkova J."/>
        </authorList>
    </citation>
    <scope>NUCLEOTIDE SEQUENCE [LARGE SCALE GENOMIC DNA]</scope>
    <source>
        <strain evidence="2">cv. Tatra</strain>
        <tissue evidence="1">Young leaves</tissue>
    </source>
</reference>
<proteinExistence type="predicted"/>
<keyword evidence="1" id="KW-0418">Kinase</keyword>
<name>A0A2K3JXP4_TRIPR</name>
<sequence length="147" mass="17675">MFNHALLSKWKWRCLKERHAIWYDLLSFRYGPFPSKILCRNDNFIARKDSLWWRDICTVGGRRGDEVGWFPSNVNSVLGNGLSIQFWQEKWIGGAPLCFVYPQLYRLERYKEIMVADRGIWNDGQWRWQWDWLEELSIAEADELAEL</sequence>
<evidence type="ECO:0000313" key="1">
    <source>
        <dbReference type="EMBL" id="PNX58821.1"/>
    </source>
</evidence>
<dbReference type="AlphaFoldDB" id="A0A2K3JXP4"/>
<keyword evidence="1" id="KW-0808">Transferase</keyword>
<keyword evidence="1" id="KW-0675">Receptor</keyword>
<dbReference type="PANTHER" id="PTHR36617">
    <property type="entry name" value="PROTEIN, PUTATIVE-RELATED"/>
    <property type="match status" value="1"/>
</dbReference>
<dbReference type="Proteomes" id="UP000236291">
    <property type="component" value="Unassembled WGS sequence"/>
</dbReference>
<protein>
    <submittedName>
        <fullName evidence="1">Receptor-like kinase</fullName>
    </submittedName>
</protein>
<dbReference type="EMBL" id="ASHM01129337">
    <property type="protein sequence ID" value="PNX58821.1"/>
    <property type="molecule type" value="Genomic_DNA"/>
</dbReference>
<organism evidence="1 2">
    <name type="scientific">Trifolium pratense</name>
    <name type="common">Red clover</name>
    <dbReference type="NCBI Taxonomy" id="57577"/>
    <lineage>
        <taxon>Eukaryota</taxon>
        <taxon>Viridiplantae</taxon>
        <taxon>Streptophyta</taxon>
        <taxon>Embryophyta</taxon>
        <taxon>Tracheophyta</taxon>
        <taxon>Spermatophyta</taxon>
        <taxon>Magnoliopsida</taxon>
        <taxon>eudicotyledons</taxon>
        <taxon>Gunneridae</taxon>
        <taxon>Pentapetalae</taxon>
        <taxon>rosids</taxon>
        <taxon>fabids</taxon>
        <taxon>Fabales</taxon>
        <taxon>Fabaceae</taxon>
        <taxon>Papilionoideae</taxon>
        <taxon>50 kb inversion clade</taxon>
        <taxon>NPAAA clade</taxon>
        <taxon>Hologalegina</taxon>
        <taxon>IRL clade</taxon>
        <taxon>Trifolieae</taxon>
        <taxon>Trifolium</taxon>
    </lineage>
</organism>
<reference evidence="1 2" key="1">
    <citation type="journal article" date="2014" name="Am. J. Bot.">
        <title>Genome assembly and annotation for red clover (Trifolium pratense; Fabaceae).</title>
        <authorList>
            <person name="Istvanek J."/>
            <person name="Jaros M."/>
            <person name="Krenek A."/>
            <person name="Repkova J."/>
        </authorList>
    </citation>
    <scope>NUCLEOTIDE SEQUENCE [LARGE SCALE GENOMIC DNA]</scope>
    <source>
        <strain evidence="2">cv. Tatra</strain>
        <tissue evidence="1">Young leaves</tissue>
    </source>
</reference>
<dbReference type="PANTHER" id="PTHR36617:SF16">
    <property type="entry name" value="OS04G0516500 PROTEIN"/>
    <property type="match status" value="1"/>
</dbReference>
<feature type="non-terminal residue" evidence="1">
    <location>
        <position position="147"/>
    </location>
</feature>
<dbReference type="GO" id="GO:0016301">
    <property type="term" value="F:kinase activity"/>
    <property type="evidence" value="ECO:0007669"/>
    <property type="project" value="UniProtKB-KW"/>
</dbReference>
<gene>
    <name evidence="1" type="ORF">L195_g059379</name>
</gene>